<dbReference type="SMART" id="SM00935">
    <property type="entry name" value="OmpH"/>
    <property type="match status" value="1"/>
</dbReference>
<dbReference type="Proteomes" id="UP001325680">
    <property type="component" value="Chromosome"/>
</dbReference>
<dbReference type="Gene3D" id="3.30.910.20">
    <property type="entry name" value="Skp domain"/>
    <property type="match status" value="1"/>
</dbReference>
<accession>A0ABZ0WDB4</accession>
<dbReference type="PANTHER" id="PTHR35089:SF1">
    <property type="entry name" value="CHAPERONE PROTEIN SKP"/>
    <property type="match status" value="1"/>
</dbReference>
<dbReference type="RefSeq" id="WP_114789865.1">
    <property type="nucleotide sequence ID" value="NZ_CP139960.1"/>
</dbReference>
<dbReference type="SUPFAM" id="SSF111384">
    <property type="entry name" value="OmpH-like"/>
    <property type="match status" value="1"/>
</dbReference>
<protein>
    <submittedName>
        <fullName evidence="5">OmpH family outer membrane protein</fullName>
    </submittedName>
</protein>
<evidence type="ECO:0000313" key="6">
    <source>
        <dbReference type="Proteomes" id="UP001325680"/>
    </source>
</evidence>
<name>A0ABZ0WDB4_9BACT</name>
<feature type="chain" id="PRO_5047471266" evidence="4">
    <location>
        <begin position="21"/>
        <end position="170"/>
    </location>
</feature>
<keyword evidence="6" id="KW-1185">Reference proteome</keyword>
<keyword evidence="3" id="KW-0175">Coiled coil</keyword>
<evidence type="ECO:0000256" key="4">
    <source>
        <dbReference type="SAM" id="SignalP"/>
    </source>
</evidence>
<dbReference type="PANTHER" id="PTHR35089">
    <property type="entry name" value="CHAPERONE PROTEIN SKP"/>
    <property type="match status" value="1"/>
</dbReference>
<organism evidence="5 6">
    <name type="scientific">Niabella yanshanensis</name>
    <dbReference type="NCBI Taxonomy" id="577386"/>
    <lineage>
        <taxon>Bacteria</taxon>
        <taxon>Pseudomonadati</taxon>
        <taxon>Bacteroidota</taxon>
        <taxon>Chitinophagia</taxon>
        <taxon>Chitinophagales</taxon>
        <taxon>Chitinophagaceae</taxon>
        <taxon>Niabella</taxon>
    </lineage>
</organism>
<dbReference type="Pfam" id="PF03938">
    <property type="entry name" value="OmpH"/>
    <property type="match status" value="1"/>
</dbReference>
<evidence type="ECO:0000256" key="3">
    <source>
        <dbReference type="SAM" id="Coils"/>
    </source>
</evidence>
<feature type="signal peptide" evidence="4">
    <location>
        <begin position="1"/>
        <end position="20"/>
    </location>
</feature>
<dbReference type="InterPro" id="IPR024930">
    <property type="entry name" value="Skp_dom_sf"/>
</dbReference>
<keyword evidence="2 4" id="KW-0732">Signal</keyword>
<comment type="similarity">
    <text evidence="1">Belongs to the Skp family.</text>
</comment>
<dbReference type="PROSITE" id="PS51257">
    <property type="entry name" value="PROKAR_LIPOPROTEIN"/>
    <property type="match status" value="1"/>
</dbReference>
<proteinExistence type="inferred from homology"/>
<feature type="coiled-coil region" evidence="3">
    <location>
        <begin position="49"/>
        <end position="102"/>
    </location>
</feature>
<evidence type="ECO:0000256" key="1">
    <source>
        <dbReference type="ARBA" id="ARBA00009091"/>
    </source>
</evidence>
<evidence type="ECO:0000313" key="5">
    <source>
        <dbReference type="EMBL" id="WQD40696.1"/>
    </source>
</evidence>
<sequence>MKKVFVLGMALLFACAGAFAQKYAVIDTRYIFEKMPDYKRVQQQVDAQAAVWQKEIDAKQAELDKLYNDYDAEQGMMSEDLKKKKEDELFNKEKTLRDLQKKRFGFEGELFKKRQELMEPLQKKVAEAVNRLAKANGYDLVFDKSEGKSIIFADPKLDRSEDILRELRLK</sequence>
<evidence type="ECO:0000256" key="2">
    <source>
        <dbReference type="ARBA" id="ARBA00022729"/>
    </source>
</evidence>
<reference evidence="5 6" key="1">
    <citation type="submission" date="2023-12" db="EMBL/GenBank/DDBJ databases">
        <title>Genome sequencing and assembly of bacterial species from a model synthetic community.</title>
        <authorList>
            <person name="Hogle S.L."/>
        </authorList>
    </citation>
    <scope>NUCLEOTIDE SEQUENCE [LARGE SCALE GENOMIC DNA]</scope>
    <source>
        <strain evidence="5 6">HAMBI_3031</strain>
    </source>
</reference>
<dbReference type="EMBL" id="CP139960">
    <property type="protein sequence ID" value="WQD40696.1"/>
    <property type="molecule type" value="Genomic_DNA"/>
</dbReference>
<gene>
    <name evidence="5" type="ORF">U0035_11105</name>
</gene>
<dbReference type="InterPro" id="IPR005632">
    <property type="entry name" value="Chaperone_Skp"/>
</dbReference>